<name>A0A0L8V994_9BACT</name>
<keyword evidence="13" id="KW-1185">Reference proteome</keyword>
<dbReference type="Pfam" id="PF00270">
    <property type="entry name" value="DEAD"/>
    <property type="match status" value="1"/>
</dbReference>
<evidence type="ECO:0000256" key="5">
    <source>
        <dbReference type="ARBA" id="ARBA00022806"/>
    </source>
</evidence>
<accession>A0A0L8V994</accession>
<dbReference type="Gene3D" id="3.40.50.300">
    <property type="entry name" value="P-loop containing nucleotide triphosphate hydrolases"/>
    <property type="match status" value="2"/>
</dbReference>
<dbReference type="InterPro" id="IPR001650">
    <property type="entry name" value="Helicase_C-like"/>
</dbReference>
<keyword evidence="7 9" id="KW-0238">DNA-binding</keyword>
<dbReference type="SMART" id="SM00487">
    <property type="entry name" value="DEXDc"/>
    <property type="match status" value="1"/>
</dbReference>
<dbReference type="GO" id="GO:0005737">
    <property type="term" value="C:cytoplasm"/>
    <property type="evidence" value="ECO:0007669"/>
    <property type="project" value="UniProtKB-SubCell"/>
</dbReference>
<comment type="caution">
    <text evidence="12">The sequence shown here is derived from an EMBL/GenBank/DDBJ whole genome shotgun (WGS) entry which is preliminary data.</text>
</comment>
<dbReference type="AlphaFoldDB" id="A0A0L8V994"/>
<dbReference type="Gene3D" id="3.40.50.11180">
    <property type="match status" value="1"/>
</dbReference>
<dbReference type="InterPro" id="IPR004576">
    <property type="entry name" value="Mfd"/>
</dbReference>
<evidence type="ECO:0000256" key="1">
    <source>
        <dbReference type="ARBA" id="ARBA00022490"/>
    </source>
</evidence>
<evidence type="ECO:0000256" key="2">
    <source>
        <dbReference type="ARBA" id="ARBA00022741"/>
    </source>
</evidence>
<dbReference type="Gene3D" id="3.90.1150.50">
    <property type="entry name" value="Transcription-repair-coupling factor, D7 domain"/>
    <property type="match status" value="1"/>
</dbReference>
<dbReference type="Pfam" id="PF03461">
    <property type="entry name" value="TRCF"/>
    <property type="match status" value="1"/>
</dbReference>
<dbReference type="GO" id="GO:0003678">
    <property type="term" value="F:DNA helicase activity"/>
    <property type="evidence" value="ECO:0007669"/>
    <property type="project" value="TreeGrafter"/>
</dbReference>
<evidence type="ECO:0000256" key="4">
    <source>
        <dbReference type="ARBA" id="ARBA00022801"/>
    </source>
</evidence>
<dbReference type="GO" id="GO:0016787">
    <property type="term" value="F:hydrolase activity"/>
    <property type="evidence" value="ECO:0007669"/>
    <property type="project" value="UniProtKB-KW"/>
</dbReference>
<dbReference type="EC" id="3.6.4.-" evidence="9"/>
<sequence>MELQNFKKVFEKQAVIQPLLKDMNTPGEKIHLSGLVGSSQTVLASLLAEKHNQPLVFVLNDKEEAAYFYDDLVNLKTASSMFFFPGSYKRAGQFDAVEQENIILRTEVLNQLHENKQISIVTYPEALVEKVISGQGLESNSFPVHKNDKLSIQFLNDVLFEYGFERVDFVVEPGQYSIRGSLVDIYSFSHEDPYRLDFFGDVVDSIRSFDIETQISKVQLEKVVIIPNIQEGLAEEARDNFLNFLSPQSSIYIRDVALVSDMIDRIYQQAVSDETLTEDMLNRLISGADFLNAMRPFTCLESGSSNYFQTEKRFEFTTSAQPVFNKNFELLAKNLQENSAKGYTNFILSSNQKQIERLHAIFKDQNLAVEFTDLNFTLHEGFIDHTLQLCCYTDHQIFERYHRFQLKTRKPQKESITLKELNKLHQGDYVVHIDHGIGKFAGLVKTEVNGKMQEAVRLVYRDSDVLFVSIQSLHRISKYKGKEGVEPKINKLGTGAWQKMKERTKKKVKDIAKDLIALYAERKKERGFAFSPDSYLQTELEASFIYEDTPDQVTATQAVKEDMEREMPMDRLVCGDVGFGKTEIAIRGAFKAVADSKQVAVLVPTTILALQHYKTFSERLKDFPVRIEYISRLRPAGEVKKILKEAEAGTIDILIGTHRLVGKDVKFKDLGLLIVDEEQKFGVSVKEKLKQFKVNVDTMTLTATPIPRTLQFSLMGARDLSIIQTPPPNRYPIITELHGFNEDMIREAINYEVARNGQVFFIHNRVQNIHEVEAAIKRIVPGVKTVVGHGQMDGPKLEKIMLDFINGEHDVLIATTIIESGLDIPNANTIIINNAQNFGLSDLHQLRGRVGRSNKKAFCYLIAPPLASLTAEARQRLRAIEEFAELGSGFNIAMRDLDIRGAGNLLGAEQSGFIADIGYETYHRILNEAMQELKQGEYKELFREEQEAAGKAFLQTQFVNDCQIDTDMELLFPDTYIQSISERMLLYRQLDNLEDEAALQQFELELIDRFGKLPQASKELLEVVRLRWTAIELGIERIILNDKKMICFFVADQQSPFYQSATFTKVLHYLQQNPDKCRMKEKKDKLSLTFSFVPNVETAGHILNEVGSGD</sequence>
<feature type="domain" description="Helicase ATP-binding" evidence="10">
    <location>
        <begin position="562"/>
        <end position="723"/>
    </location>
</feature>
<dbReference type="InterPro" id="IPR005118">
    <property type="entry name" value="TRCF_C"/>
</dbReference>
<dbReference type="Pfam" id="PF00271">
    <property type="entry name" value="Helicase_C"/>
    <property type="match status" value="1"/>
</dbReference>
<keyword evidence="6 9" id="KW-0067">ATP-binding</keyword>
<evidence type="ECO:0000256" key="6">
    <source>
        <dbReference type="ARBA" id="ARBA00022840"/>
    </source>
</evidence>
<dbReference type="Pfam" id="PF17757">
    <property type="entry name" value="UvrB_inter"/>
    <property type="match status" value="1"/>
</dbReference>
<evidence type="ECO:0000256" key="9">
    <source>
        <dbReference type="HAMAP-Rule" id="MF_00969"/>
    </source>
</evidence>
<dbReference type="SUPFAM" id="SSF143517">
    <property type="entry name" value="TRCF domain-like"/>
    <property type="match status" value="1"/>
</dbReference>
<dbReference type="PANTHER" id="PTHR47964:SF1">
    <property type="entry name" value="ATP-DEPENDENT DNA HELICASE HOMOLOG RECG, CHLOROPLASTIC"/>
    <property type="match status" value="1"/>
</dbReference>
<reference evidence="13" key="1">
    <citation type="submission" date="2015-07" db="EMBL/GenBank/DDBJ databases">
        <title>Genome sequencing of Sunxiuqinia dokdonensis strain SK.</title>
        <authorList>
            <person name="Ahn S."/>
            <person name="Kim B.-C."/>
        </authorList>
    </citation>
    <scope>NUCLEOTIDE SEQUENCE [LARGE SCALE GENOMIC DNA]</scope>
    <source>
        <strain evidence="13">SK</strain>
    </source>
</reference>
<feature type="domain" description="Helicase C-terminal" evidence="11">
    <location>
        <begin position="744"/>
        <end position="898"/>
    </location>
</feature>
<evidence type="ECO:0000313" key="12">
    <source>
        <dbReference type="EMBL" id="KOH45014.1"/>
    </source>
</evidence>
<dbReference type="InterPro" id="IPR036101">
    <property type="entry name" value="CarD-like/TRCF_RID_sf"/>
</dbReference>
<dbReference type="SMART" id="SM00982">
    <property type="entry name" value="TRCF"/>
    <property type="match status" value="1"/>
</dbReference>
<proteinExistence type="inferred from homology"/>
<dbReference type="Gene3D" id="3.30.2060.10">
    <property type="entry name" value="Penicillin-binding protein 1b domain"/>
    <property type="match status" value="1"/>
</dbReference>
<comment type="similarity">
    <text evidence="9">In the C-terminal section; belongs to the helicase family. RecG subfamily.</text>
</comment>
<organism evidence="12 13">
    <name type="scientific">Sunxiuqinia dokdonensis</name>
    <dbReference type="NCBI Taxonomy" id="1409788"/>
    <lineage>
        <taxon>Bacteria</taxon>
        <taxon>Pseudomonadati</taxon>
        <taxon>Bacteroidota</taxon>
        <taxon>Bacteroidia</taxon>
        <taxon>Marinilabiliales</taxon>
        <taxon>Prolixibacteraceae</taxon>
        <taxon>Sunxiuqinia</taxon>
    </lineage>
</organism>
<evidence type="ECO:0000256" key="8">
    <source>
        <dbReference type="ARBA" id="ARBA00023204"/>
    </source>
</evidence>
<dbReference type="GO" id="GO:0005524">
    <property type="term" value="F:ATP binding"/>
    <property type="evidence" value="ECO:0007669"/>
    <property type="project" value="UniProtKB-UniRule"/>
</dbReference>
<dbReference type="EMBL" id="LGIA01000149">
    <property type="protein sequence ID" value="KOH45014.1"/>
    <property type="molecule type" value="Genomic_DNA"/>
</dbReference>
<dbReference type="PATRIC" id="fig|1409788.3.peg.2209"/>
<dbReference type="SMART" id="SM00490">
    <property type="entry name" value="HELICc"/>
    <property type="match status" value="1"/>
</dbReference>
<dbReference type="SUPFAM" id="SSF52540">
    <property type="entry name" value="P-loop containing nucleoside triphosphate hydrolases"/>
    <property type="match status" value="2"/>
</dbReference>
<protein>
    <recommendedName>
        <fullName evidence="9">Transcription-repair-coupling factor</fullName>
        <shortName evidence="9">TRCF</shortName>
        <ecNumber evidence="9">3.6.4.-</ecNumber>
    </recommendedName>
</protein>
<dbReference type="InterPro" id="IPR003711">
    <property type="entry name" value="CarD-like/TRCF_RID"/>
</dbReference>
<dbReference type="PANTHER" id="PTHR47964">
    <property type="entry name" value="ATP-DEPENDENT DNA HELICASE HOMOLOG RECG, CHLOROPLASTIC"/>
    <property type="match status" value="1"/>
</dbReference>
<dbReference type="InterPro" id="IPR014001">
    <property type="entry name" value="Helicase_ATP-bd"/>
</dbReference>
<keyword evidence="2 9" id="KW-0547">Nucleotide-binding</keyword>
<evidence type="ECO:0000256" key="7">
    <source>
        <dbReference type="ARBA" id="ARBA00023125"/>
    </source>
</evidence>
<evidence type="ECO:0000256" key="3">
    <source>
        <dbReference type="ARBA" id="ARBA00022763"/>
    </source>
</evidence>
<dbReference type="InterPro" id="IPR027417">
    <property type="entry name" value="P-loop_NTPase"/>
</dbReference>
<evidence type="ECO:0000259" key="10">
    <source>
        <dbReference type="PROSITE" id="PS51192"/>
    </source>
</evidence>
<dbReference type="HAMAP" id="MF_00969">
    <property type="entry name" value="TRCF"/>
    <property type="match status" value="1"/>
</dbReference>
<dbReference type="SUPFAM" id="SSF141259">
    <property type="entry name" value="CarD-like"/>
    <property type="match status" value="1"/>
</dbReference>
<comment type="function">
    <text evidence="9">Couples transcription and DNA repair by recognizing RNA polymerase (RNAP) stalled at DNA lesions. Mediates ATP-dependent release of RNAP and its truncated transcript from the DNA, and recruitment of nucleotide excision repair machinery to the damaged site.</text>
</comment>
<keyword evidence="5" id="KW-0347">Helicase</keyword>
<dbReference type="SMART" id="SM01058">
    <property type="entry name" value="CarD_TRCF"/>
    <property type="match status" value="1"/>
</dbReference>
<keyword evidence="3 9" id="KW-0227">DNA damage</keyword>
<dbReference type="Pfam" id="PF02559">
    <property type="entry name" value="CarD_TRCF_RID"/>
    <property type="match status" value="1"/>
</dbReference>
<keyword evidence="4 9" id="KW-0378">Hydrolase</keyword>
<dbReference type="InterPro" id="IPR037235">
    <property type="entry name" value="TRCF-like_C_D7"/>
</dbReference>
<dbReference type="STRING" id="1409788.NC99_21390"/>
<dbReference type="PROSITE" id="PS51192">
    <property type="entry name" value="HELICASE_ATP_BIND_1"/>
    <property type="match status" value="1"/>
</dbReference>
<dbReference type="InterPro" id="IPR041471">
    <property type="entry name" value="UvrB_inter"/>
</dbReference>
<dbReference type="GO" id="GO:0003684">
    <property type="term" value="F:damaged DNA binding"/>
    <property type="evidence" value="ECO:0007669"/>
    <property type="project" value="InterPro"/>
</dbReference>
<evidence type="ECO:0000259" key="11">
    <source>
        <dbReference type="PROSITE" id="PS51194"/>
    </source>
</evidence>
<dbReference type="GO" id="GO:0000716">
    <property type="term" value="P:transcription-coupled nucleotide-excision repair, DNA damage recognition"/>
    <property type="evidence" value="ECO:0007669"/>
    <property type="project" value="UniProtKB-UniRule"/>
</dbReference>
<dbReference type="InterPro" id="IPR011545">
    <property type="entry name" value="DEAD/DEAH_box_helicase_dom"/>
</dbReference>
<dbReference type="NCBIfam" id="TIGR00580">
    <property type="entry name" value="mfd"/>
    <property type="match status" value="1"/>
</dbReference>
<comment type="similarity">
    <text evidence="9">In the N-terminal section; belongs to the UvrB family.</text>
</comment>
<dbReference type="GO" id="GO:0006355">
    <property type="term" value="P:regulation of DNA-templated transcription"/>
    <property type="evidence" value="ECO:0007669"/>
    <property type="project" value="UniProtKB-UniRule"/>
</dbReference>
<comment type="subcellular location">
    <subcellularLocation>
        <location evidence="9">Cytoplasm</location>
    </subcellularLocation>
</comment>
<dbReference type="InterPro" id="IPR047112">
    <property type="entry name" value="RecG/Mfd"/>
</dbReference>
<dbReference type="OrthoDB" id="9804325at2"/>
<dbReference type="Gene3D" id="2.40.10.170">
    <property type="match status" value="1"/>
</dbReference>
<keyword evidence="8 9" id="KW-0234">DNA repair</keyword>
<dbReference type="CDD" id="cd17991">
    <property type="entry name" value="DEXHc_TRCF"/>
    <property type="match status" value="1"/>
</dbReference>
<gene>
    <name evidence="9" type="primary">mfd</name>
    <name evidence="12" type="ORF">NC99_21390</name>
</gene>
<dbReference type="PROSITE" id="PS51194">
    <property type="entry name" value="HELICASE_CTER"/>
    <property type="match status" value="1"/>
</dbReference>
<evidence type="ECO:0000313" key="13">
    <source>
        <dbReference type="Proteomes" id="UP000036958"/>
    </source>
</evidence>
<keyword evidence="1 9" id="KW-0963">Cytoplasm</keyword>
<dbReference type="Proteomes" id="UP000036958">
    <property type="component" value="Unassembled WGS sequence"/>
</dbReference>